<organism evidence="1 2">
    <name type="scientific">Araneus ventricosus</name>
    <name type="common">Orbweaver spider</name>
    <name type="synonym">Epeira ventricosa</name>
    <dbReference type="NCBI Taxonomy" id="182803"/>
    <lineage>
        <taxon>Eukaryota</taxon>
        <taxon>Metazoa</taxon>
        <taxon>Ecdysozoa</taxon>
        <taxon>Arthropoda</taxon>
        <taxon>Chelicerata</taxon>
        <taxon>Arachnida</taxon>
        <taxon>Araneae</taxon>
        <taxon>Araneomorphae</taxon>
        <taxon>Entelegynae</taxon>
        <taxon>Araneoidea</taxon>
        <taxon>Araneidae</taxon>
        <taxon>Araneus</taxon>
    </lineage>
</organism>
<protein>
    <submittedName>
        <fullName evidence="1">Uncharacterized protein</fullName>
    </submittedName>
</protein>
<comment type="caution">
    <text evidence="1">The sequence shown here is derived from an EMBL/GenBank/DDBJ whole genome shotgun (WGS) entry which is preliminary data.</text>
</comment>
<sequence>MLIDWDRLGVRTSLESFLEFYPLSGLNNIGAIHTLPSQPSERFVQHSLGRIQQNISEDICLNHFTVPNWSEGFECLKILGPLIKLAFCLEFRRREVGRTQIVFEILVLLIPVAVSIPRDSTSRNLSNVHAEFVMKAMEPLTAFIKRIYFYCKLAVMPGVARD</sequence>
<gene>
    <name evidence="1" type="ORF">AVEN_111487_1</name>
</gene>
<reference evidence="1 2" key="1">
    <citation type="journal article" date="2019" name="Sci. Rep.">
        <title>Orb-weaving spider Araneus ventricosus genome elucidates the spidroin gene catalogue.</title>
        <authorList>
            <person name="Kono N."/>
            <person name="Nakamura H."/>
            <person name="Ohtoshi R."/>
            <person name="Moran D.A.P."/>
            <person name="Shinohara A."/>
            <person name="Yoshida Y."/>
            <person name="Fujiwara M."/>
            <person name="Mori M."/>
            <person name="Tomita M."/>
            <person name="Arakawa K."/>
        </authorList>
    </citation>
    <scope>NUCLEOTIDE SEQUENCE [LARGE SCALE GENOMIC DNA]</scope>
</reference>
<dbReference type="Proteomes" id="UP000499080">
    <property type="component" value="Unassembled WGS sequence"/>
</dbReference>
<dbReference type="AlphaFoldDB" id="A0A4Y2NHQ8"/>
<proteinExistence type="predicted"/>
<evidence type="ECO:0000313" key="1">
    <source>
        <dbReference type="EMBL" id="GBN38998.1"/>
    </source>
</evidence>
<name>A0A4Y2NHQ8_ARAVE</name>
<dbReference type="EMBL" id="BGPR01009272">
    <property type="protein sequence ID" value="GBN38998.1"/>
    <property type="molecule type" value="Genomic_DNA"/>
</dbReference>
<evidence type="ECO:0000313" key="2">
    <source>
        <dbReference type="Proteomes" id="UP000499080"/>
    </source>
</evidence>
<accession>A0A4Y2NHQ8</accession>
<keyword evidence="2" id="KW-1185">Reference proteome</keyword>